<comment type="caution">
    <text evidence="2">The sequence shown here is derived from an EMBL/GenBank/DDBJ whole genome shotgun (WGS) entry which is preliminary data.</text>
</comment>
<proteinExistence type="predicted"/>
<accession>A0AAD5N9S9</accession>
<evidence type="ECO:0000313" key="3">
    <source>
        <dbReference type="Proteomes" id="UP001196413"/>
    </source>
</evidence>
<name>A0AAD5N9S9_PARTN</name>
<evidence type="ECO:0000313" key="2">
    <source>
        <dbReference type="EMBL" id="KAJ1363259.1"/>
    </source>
</evidence>
<dbReference type="AlphaFoldDB" id="A0AAD5N9S9"/>
<keyword evidence="3" id="KW-1185">Reference proteome</keyword>
<feature type="compositionally biased region" description="Basic and acidic residues" evidence="1">
    <location>
        <begin position="118"/>
        <end position="129"/>
    </location>
</feature>
<feature type="region of interest" description="Disordered" evidence="1">
    <location>
        <begin position="81"/>
        <end position="129"/>
    </location>
</feature>
<reference evidence="2" key="1">
    <citation type="submission" date="2021-06" db="EMBL/GenBank/DDBJ databases">
        <title>Parelaphostrongylus tenuis whole genome reference sequence.</title>
        <authorList>
            <person name="Garwood T.J."/>
            <person name="Larsen P.A."/>
            <person name="Fountain-Jones N.M."/>
            <person name="Garbe J.R."/>
            <person name="Macchietto M.G."/>
            <person name="Kania S.A."/>
            <person name="Gerhold R.W."/>
            <person name="Richards J.E."/>
            <person name="Wolf T.M."/>
        </authorList>
    </citation>
    <scope>NUCLEOTIDE SEQUENCE</scope>
    <source>
        <strain evidence="2">MNPRO001-30</strain>
        <tissue evidence="2">Meninges</tissue>
    </source>
</reference>
<dbReference type="EMBL" id="JAHQIW010004653">
    <property type="protein sequence ID" value="KAJ1363259.1"/>
    <property type="molecule type" value="Genomic_DNA"/>
</dbReference>
<sequence>MFKVLAEIATDEEGETSETPVYDHALPTSGSWAIFTNLGTSIRITHFISEGFSGRREVGRGGSAANWGSLPASVTYASVPTNTGIAGPKRSPTWIGIDSERSQTNPVSISRRPQRDRRKLDEPGTRDRSNDYVCAVRHLTTAPYALLNSNQVKK</sequence>
<evidence type="ECO:0000256" key="1">
    <source>
        <dbReference type="SAM" id="MobiDB-lite"/>
    </source>
</evidence>
<gene>
    <name evidence="2" type="ORF">KIN20_023086</name>
</gene>
<organism evidence="2 3">
    <name type="scientific">Parelaphostrongylus tenuis</name>
    <name type="common">Meningeal worm</name>
    <dbReference type="NCBI Taxonomy" id="148309"/>
    <lineage>
        <taxon>Eukaryota</taxon>
        <taxon>Metazoa</taxon>
        <taxon>Ecdysozoa</taxon>
        <taxon>Nematoda</taxon>
        <taxon>Chromadorea</taxon>
        <taxon>Rhabditida</taxon>
        <taxon>Rhabditina</taxon>
        <taxon>Rhabditomorpha</taxon>
        <taxon>Strongyloidea</taxon>
        <taxon>Metastrongylidae</taxon>
        <taxon>Parelaphostrongylus</taxon>
    </lineage>
</organism>
<protein>
    <submittedName>
        <fullName evidence="2">Uncharacterized protein</fullName>
    </submittedName>
</protein>
<dbReference type="Proteomes" id="UP001196413">
    <property type="component" value="Unassembled WGS sequence"/>
</dbReference>